<reference evidence="3" key="1">
    <citation type="submission" date="2018-05" db="EMBL/GenBank/DDBJ databases">
        <authorList>
            <person name="Lanie J.A."/>
            <person name="Ng W.-L."/>
            <person name="Kazmierczak K.M."/>
            <person name="Andrzejewski T.M."/>
            <person name="Davidsen T.M."/>
            <person name="Wayne K.J."/>
            <person name="Tettelin H."/>
            <person name="Glass J.I."/>
            <person name="Rusch D."/>
            <person name="Podicherti R."/>
            <person name="Tsui H.-C.T."/>
            <person name="Winkler M.E."/>
        </authorList>
    </citation>
    <scope>NUCLEOTIDE SEQUENCE</scope>
</reference>
<dbReference type="PANTHER" id="PTHR44943">
    <property type="entry name" value="CELLULOSE SYNTHASE OPERON PROTEIN C"/>
    <property type="match status" value="1"/>
</dbReference>
<keyword evidence="2" id="KW-0802">TPR repeat</keyword>
<dbReference type="AlphaFoldDB" id="A0A382DAL3"/>
<accession>A0A382DAL3</accession>
<sequence length="107" mass="11987">MDTTKIDMFKKVLEIDPVDPAMHFGLGLEYMTAGMYAEAEPCFRKAIEFKDDYSAAYRELGKALTALGRDQEAIPVYEKGIPIAENNGDIQTGKEMQVFLNRITCGE</sequence>
<dbReference type="SUPFAM" id="SSF48452">
    <property type="entry name" value="TPR-like"/>
    <property type="match status" value="1"/>
</dbReference>
<proteinExistence type="predicted"/>
<keyword evidence="1" id="KW-0677">Repeat</keyword>
<dbReference type="Pfam" id="PF13432">
    <property type="entry name" value="TPR_16"/>
    <property type="match status" value="1"/>
</dbReference>
<gene>
    <name evidence="3" type="ORF">METZ01_LOCUS188314</name>
</gene>
<dbReference type="PANTHER" id="PTHR44943:SF8">
    <property type="entry name" value="TPR REPEAT-CONTAINING PROTEIN MJ0263"/>
    <property type="match status" value="1"/>
</dbReference>
<name>A0A382DAL3_9ZZZZ</name>
<dbReference type="SMART" id="SM00028">
    <property type="entry name" value="TPR"/>
    <property type="match status" value="2"/>
</dbReference>
<dbReference type="InterPro" id="IPR011990">
    <property type="entry name" value="TPR-like_helical_dom_sf"/>
</dbReference>
<evidence type="ECO:0000256" key="2">
    <source>
        <dbReference type="ARBA" id="ARBA00022803"/>
    </source>
</evidence>
<organism evidence="3">
    <name type="scientific">marine metagenome</name>
    <dbReference type="NCBI Taxonomy" id="408172"/>
    <lineage>
        <taxon>unclassified sequences</taxon>
        <taxon>metagenomes</taxon>
        <taxon>ecological metagenomes</taxon>
    </lineage>
</organism>
<dbReference type="PROSITE" id="PS50005">
    <property type="entry name" value="TPR"/>
    <property type="match status" value="2"/>
</dbReference>
<dbReference type="InterPro" id="IPR051685">
    <property type="entry name" value="Ycf3/AcsC/BcsC/TPR_MFPF"/>
</dbReference>
<protein>
    <submittedName>
        <fullName evidence="3">Uncharacterized protein</fullName>
    </submittedName>
</protein>
<dbReference type="EMBL" id="UINC01038438">
    <property type="protein sequence ID" value="SVB35460.1"/>
    <property type="molecule type" value="Genomic_DNA"/>
</dbReference>
<dbReference type="InterPro" id="IPR019734">
    <property type="entry name" value="TPR_rpt"/>
</dbReference>
<evidence type="ECO:0000313" key="3">
    <source>
        <dbReference type="EMBL" id="SVB35460.1"/>
    </source>
</evidence>
<dbReference type="Gene3D" id="1.25.40.10">
    <property type="entry name" value="Tetratricopeptide repeat domain"/>
    <property type="match status" value="1"/>
</dbReference>
<evidence type="ECO:0000256" key="1">
    <source>
        <dbReference type="ARBA" id="ARBA00022737"/>
    </source>
</evidence>